<evidence type="ECO:0000313" key="2">
    <source>
        <dbReference type="Proteomes" id="UP001149074"/>
    </source>
</evidence>
<dbReference type="Proteomes" id="UP001149074">
    <property type="component" value="Unassembled WGS sequence"/>
</dbReference>
<dbReference type="AlphaFoldDB" id="A0A9W9EIZ3"/>
<dbReference type="GeneID" id="81363084"/>
<name>A0A9W9EIZ3_9EURO</name>
<protein>
    <submittedName>
        <fullName evidence="1">Uncharacterized protein</fullName>
    </submittedName>
</protein>
<dbReference type="EMBL" id="JAPQKI010000011">
    <property type="protein sequence ID" value="KAJ5082571.1"/>
    <property type="molecule type" value="Genomic_DNA"/>
</dbReference>
<dbReference type="RefSeq" id="XP_056469093.1">
    <property type="nucleotide sequence ID" value="XM_056624105.1"/>
</dbReference>
<gene>
    <name evidence="1" type="ORF">N7532_011614</name>
</gene>
<reference evidence="1" key="2">
    <citation type="journal article" date="2023" name="IMA Fungus">
        <title>Comparative genomic study of the Penicillium genus elucidates a diverse pangenome and 15 lateral gene transfer events.</title>
        <authorList>
            <person name="Petersen C."/>
            <person name="Sorensen T."/>
            <person name="Nielsen M.R."/>
            <person name="Sondergaard T.E."/>
            <person name="Sorensen J.L."/>
            <person name="Fitzpatrick D.A."/>
            <person name="Frisvad J.C."/>
            <person name="Nielsen K.L."/>
        </authorList>
    </citation>
    <scope>NUCLEOTIDE SEQUENCE</scope>
    <source>
        <strain evidence="1">IBT 30761</strain>
    </source>
</reference>
<proteinExistence type="predicted"/>
<evidence type="ECO:0000313" key="1">
    <source>
        <dbReference type="EMBL" id="KAJ5082571.1"/>
    </source>
</evidence>
<organism evidence="1 2">
    <name type="scientific">Penicillium argentinense</name>
    <dbReference type="NCBI Taxonomy" id="1131581"/>
    <lineage>
        <taxon>Eukaryota</taxon>
        <taxon>Fungi</taxon>
        <taxon>Dikarya</taxon>
        <taxon>Ascomycota</taxon>
        <taxon>Pezizomycotina</taxon>
        <taxon>Eurotiomycetes</taxon>
        <taxon>Eurotiomycetidae</taxon>
        <taxon>Eurotiales</taxon>
        <taxon>Aspergillaceae</taxon>
        <taxon>Penicillium</taxon>
    </lineage>
</organism>
<reference evidence="1" key="1">
    <citation type="submission" date="2022-11" db="EMBL/GenBank/DDBJ databases">
        <authorList>
            <person name="Petersen C."/>
        </authorList>
    </citation>
    <scope>NUCLEOTIDE SEQUENCE</scope>
    <source>
        <strain evidence="1">IBT 30761</strain>
    </source>
</reference>
<keyword evidence="2" id="KW-1185">Reference proteome</keyword>
<sequence length="76" mass="8503">MRAECRSVRERGAKLQKRVAKHGVEEQKCLAERKSGELLGAPDKPWADAGTDRAEQAKASPDYSYLKLYLPNSDKV</sequence>
<comment type="caution">
    <text evidence="1">The sequence shown here is derived from an EMBL/GenBank/DDBJ whole genome shotgun (WGS) entry which is preliminary data.</text>
</comment>
<accession>A0A9W9EIZ3</accession>